<proteinExistence type="predicted"/>
<evidence type="ECO:0000313" key="1">
    <source>
        <dbReference type="EMBL" id="OXU31244.1"/>
    </source>
</evidence>
<comment type="caution">
    <text evidence="1">The sequence shown here is derived from an EMBL/GenBank/DDBJ whole genome shotgun (WGS) entry which is preliminary data.</text>
</comment>
<organism evidence="1 2">
    <name type="scientific">Trichomalopsis sarcophagae</name>
    <dbReference type="NCBI Taxonomy" id="543379"/>
    <lineage>
        <taxon>Eukaryota</taxon>
        <taxon>Metazoa</taxon>
        <taxon>Ecdysozoa</taxon>
        <taxon>Arthropoda</taxon>
        <taxon>Hexapoda</taxon>
        <taxon>Insecta</taxon>
        <taxon>Pterygota</taxon>
        <taxon>Neoptera</taxon>
        <taxon>Endopterygota</taxon>
        <taxon>Hymenoptera</taxon>
        <taxon>Apocrita</taxon>
        <taxon>Proctotrupomorpha</taxon>
        <taxon>Chalcidoidea</taxon>
        <taxon>Pteromalidae</taxon>
        <taxon>Pteromalinae</taxon>
        <taxon>Trichomalopsis</taxon>
    </lineage>
</organism>
<sequence>MYLNVDHYNFESALRTFNRINNGDITPEQFVHEISHATAYLSYFSQQQIFHRILGCENTNIYYALRKIEFKNLPCLINFLTEAFVCPYLFGYFAVKLDDSNRDQDEHFDNCNLRLQNILQKAEMVFVRELPSTLYQDVYDSAPECLDNASKLADYFYYTNGARHRPIISKQKSVTSIEIPEDVSYYYPASRFENTCTKLDNYDCYGRLSSAEETAARSSNSEYEYDFSTNNFKNSLSYYSESSEIDPDVSFTTTIQTQTLLLNFLQAQKVPKVMYLIPHIQLKTTIARQEGSITHVIKILKNRNVHSLIFLLSAENRMSSKFHNCVNRYRDFKNPGADPHSAFLRSDLLTGGYN</sequence>
<reference evidence="1 2" key="1">
    <citation type="journal article" date="2017" name="Curr. Biol.">
        <title>The Evolution of Venom by Co-option of Single-Copy Genes.</title>
        <authorList>
            <person name="Martinson E.O."/>
            <person name="Mrinalini"/>
            <person name="Kelkar Y.D."/>
            <person name="Chang C.H."/>
            <person name="Werren J.H."/>
        </authorList>
    </citation>
    <scope>NUCLEOTIDE SEQUENCE [LARGE SCALE GENOMIC DNA]</scope>
    <source>
        <strain evidence="1 2">Alberta</strain>
        <tissue evidence="1">Whole body</tissue>
    </source>
</reference>
<accession>A0A232FKI5</accession>
<evidence type="ECO:0000313" key="2">
    <source>
        <dbReference type="Proteomes" id="UP000215335"/>
    </source>
</evidence>
<dbReference type="EMBL" id="NNAY01000075">
    <property type="protein sequence ID" value="OXU31244.1"/>
    <property type="molecule type" value="Genomic_DNA"/>
</dbReference>
<keyword evidence="2" id="KW-1185">Reference proteome</keyword>
<dbReference type="Proteomes" id="UP000215335">
    <property type="component" value="Unassembled WGS sequence"/>
</dbReference>
<protein>
    <submittedName>
        <fullName evidence="1">Uncharacterized protein</fullName>
    </submittedName>
</protein>
<dbReference type="AlphaFoldDB" id="A0A232FKI5"/>
<name>A0A232FKI5_9HYME</name>
<gene>
    <name evidence="1" type="ORF">TSAR_014778</name>
</gene>